<comment type="caution">
    <text evidence="8">The sequence shown here is derived from an EMBL/GenBank/DDBJ whole genome shotgun (WGS) entry which is preliminary data.</text>
</comment>
<keyword evidence="6 7" id="KW-0472">Membrane</keyword>
<feature type="transmembrane region" description="Helical" evidence="7">
    <location>
        <begin position="6"/>
        <end position="33"/>
    </location>
</feature>
<evidence type="ECO:0000256" key="5">
    <source>
        <dbReference type="ARBA" id="ARBA00022989"/>
    </source>
</evidence>
<evidence type="ECO:0000313" key="8">
    <source>
        <dbReference type="EMBL" id="KIE48336.1"/>
    </source>
</evidence>
<dbReference type="PANTHER" id="PTHR34184:SF4">
    <property type="entry name" value="UPF0718 PROTEIN YCGR"/>
    <property type="match status" value="1"/>
</dbReference>
<evidence type="ECO:0000256" key="2">
    <source>
        <dbReference type="ARBA" id="ARBA00006386"/>
    </source>
</evidence>
<reference evidence="8 9" key="1">
    <citation type="journal article" date="2015" name="Infect. Genet. Evol.">
        <title>Genomic sequences of six botulinum neurotoxin-producing strains representing three clostridial species illustrate the mobility and diversity of botulinum neurotoxin genes.</title>
        <authorList>
            <person name="Smith T.J."/>
            <person name="Hill K.K."/>
            <person name="Xie G."/>
            <person name="Foley B.T."/>
            <person name="Williamson C.H."/>
            <person name="Foster J.T."/>
            <person name="Johnson S.L."/>
            <person name="Chertkov O."/>
            <person name="Teshima H."/>
            <person name="Gibbons H.S."/>
            <person name="Johnsky L.A."/>
            <person name="Karavis M.A."/>
            <person name="Smith L.A."/>
        </authorList>
    </citation>
    <scope>NUCLEOTIDE SEQUENCE [LARGE SCALE GENOMIC DNA]</scope>
    <source>
        <strain evidence="8 9">CDC 2741</strain>
    </source>
</reference>
<keyword evidence="3" id="KW-1003">Cell membrane</keyword>
<evidence type="ECO:0000256" key="6">
    <source>
        <dbReference type="ARBA" id="ARBA00023136"/>
    </source>
</evidence>
<feature type="transmembrane region" description="Helical" evidence="7">
    <location>
        <begin position="235"/>
        <end position="256"/>
    </location>
</feature>
<gene>
    <name evidence="8" type="ORF">U732_4119</name>
</gene>
<dbReference type="AlphaFoldDB" id="A0A0C1RD66"/>
<dbReference type="InterPro" id="IPR005524">
    <property type="entry name" value="DUF318"/>
</dbReference>
<sequence>MINNKDIFFTIFISIVLEGLPFIILGSFIAAIIQIYVSEDTIKRIIPKNKLLGTLIAALLGMIFPLCECATVPITRGLIKKGVPFNIAITFMLAAPIVNPIVLTSTYYAFKDMPYMVLLRGGIGFLVAITIGLLIEGLIDKDKVIKDNGASNFCSCGCNDYIFYNNSKISNILNHCSAELRNIGGMLIIGALISAAFQSSIPRNYLLMVGKNNVLSIIAMGAFAFIISLCSEADAFIASSFINQFSLGSIVVFLILGPMIDIKNVFMLSSGFKKGFIIKLLLLIFAVCFVSGCLVNIFIAGRMV</sequence>
<dbReference type="RefSeq" id="WP_039629919.1">
    <property type="nucleotide sequence ID" value="NZ_AYSO01000010.1"/>
</dbReference>
<evidence type="ECO:0000256" key="7">
    <source>
        <dbReference type="SAM" id="Phobius"/>
    </source>
</evidence>
<feature type="transmembrane region" description="Helical" evidence="7">
    <location>
        <begin position="276"/>
        <end position="299"/>
    </location>
</feature>
<evidence type="ECO:0000256" key="4">
    <source>
        <dbReference type="ARBA" id="ARBA00022692"/>
    </source>
</evidence>
<evidence type="ECO:0000313" key="9">
    <source>
        <dbReference type="Proteomes" id="UP000031366"/>
    </source>
</evidence>
<protein>
    <submittedName>
        <fullName evidence="8">Putative permease family protein</fullName>
    </submittedName>
</protein>
<organism evidence="8 9">
    <name type="scientific">Clostridium argentinense CDC 2741</name>
    <dbReference type="NCBI Taxonomy" id="1418104"/>
    <lineage>
        <taxon>Bacteria</taxon>
        <taxon>Bacillati</taxon>
        <taxon>Bacillota</taxon>
        <taxon>Clostridia</taxon>
        <taxon>Eubacteriales</taxon>
        <taxon>Clostridiaceae</taxon>
        <taxon>Clostridium</taxon>
    </lineage>
</organism>
<dbReference type="InterPro" id="IPR052923">
    <property type="entry name" value="UPF0718"/>
</dbReference>
<dbReference type="GO" id="GO:0005886">
    <property type="term" value="C:plasma membrane"/>
    <property type="evidence" value="ECO:0007669"/>
    <property type="project" value="UniProtKB-SubCell"/>
</dbReference>
<feature type="transmembrane region" description="Helical" evidence="7">
    <location>
        <begin position="117"/>
        <end position="139"/>
    </location>
</feature>
<keyword evidence="9" id="KW-1185">Reference proteome</keyword>
<comment type="similarity">
    <text evidence="2">Belongs to the UPF0718 family.</text>
</comment>
<feature type="transmembrane region" description="Helical" evidence="7">
    <location>
        <begin position="213"/>
        <end position="229"/>
    </location>
</feature>
<feature type="transmembrane region" description="Helical" evidence="7">
    <location>
        <begin position="183"/>
        <end position="201"/>
    </location>
</feature>
<feature type="transmembrane region" description="Helical" evidence="7">
    <location>
        <begin position="87"/>
        <end position="110"/>
    </location>
</feature>
<proteinExistence type="inferred from homology"/>
<keyword evidence="5 7" id="KW-1133">Transmembrane helix</keyword>
<accession>A0A0C1RD66</accession>
<dbReference type="Proteomes" id="UP000031366">
    <property type="component" value="Unassembled WGS sequence"/>
</dbReference>
<feature type="transmembrane region" description="Helical" evidence="7">
    <location>
        <begin position="54"/>
        <end position="75"/>
    </location>
</feature>
<dbReference type="PANTHER" id="PTHR34184">
    <property type="entry name" value="UPF0718 PROTEIN YCGR"/>
    <property type="match status" value="1"/>
</dbReference>
<dbReference type="EMBL" id="AYSO01000010">
    <property type="protein sequence ID" value="KIE48336.1"/>
    <property type="molecule type" value="Genomic_DNA"/>
</dbReference>
<evidence type="ECO:0000256" key="3">
    <source>
        <dbReference type="ARBA" id="ARBA00022475"/>
    </source>
</evidence>
<evidence type="ECO:0000256" key="1">
    <source>
        <dbReference type="ARBA" id="ARBA00004651"/>
    </source>
</evidence>
<keyword evidence="4 7" id="KW-0812">Transmembrane</keyword>
<dbReference type="OrthoDB" id="9810876at2"/>
<dbReference type="Pfam" id="PF03773">
    <property type="entry name" value="ArsP_1"/>
    <property type="match status" value="1"/>
</dbReference>
<comment type="subcellular location">
    <subcellularLocation>
        <location evidence="1">Cell membrane</location>
        <topology evidence="1">Multi-pass membrane protein</topology>
    </subcellularLocation>
</comment>
<name>A0A0C1RD66_9CLOT</name>